<evidence type="ECO:0000313" key="2">
    <source>
        <dbReference type="EMBL" id="EJK72628.1"/>
    </source>
</evidence>
<protein>
    <submittedName>
        <fullName evidence="2">Uncharacterized protein</fullName>
    </submittedName>
</protein>
<dbReference type="Proteomes" id="UP000266841">
    <property type="component" value="Unassembled WGS sequence"/>
</dbReference>
<evidence type="ECO:0000313" key="3">
    <source>
        <dbReference type="Proteomes" id="UP000266841"/>
    </source>
</evidence>
<reference evidence="2 3" key="1">
    <citation type="journal article" date="2012" name="Genome Biol.">
        <title>Genome and low-iron response of an oceanic diatom adapted to chronic iron limitation.</title>
        <authorList>
            <person name="Lommer M."/>
            <person name="Specht M."/>
            <person name="Roy A.S."/>
            <person name="Kraemer L."/>
            <person name="Andreson R."/>
            <person name="Gutowska M.A."/>
            <person name="Wolf J."/>
            <person name="Bergner S.V."/>
            <person name="Schilhabel M.B."/>
            <person name="Klostermeier U.C."/>
            <person name="Beiko R.G."/>
            <person name="Rosenstiel P."/>
            <person name="Hippler M."/>
            <person name="Laroche J."/>
        </authorList>
    </citation>
    <scope>NUCLEOTIDE SEQUENCE [LARGE SCALE GENOMIC DNA]</scope>
    <source>
        <strain evidence="2 3">CCMP1005</strain>
    </source>
</reference>
<gene>
    <name evidence="2" type="ORF">THAOC_05823</name>
</gene>
<feature type="region of interest" description="Disordered" evidence="1">
    <location>
        <begin position="1"/>
        <end position="68"/>
    </location>
</feature>
<accession>K0T1V7</accession>
<feature type="non-terminal residue" evidence="2">
    <location>
        <position position="1"/>
    </location>
</feature>
<dbReference type="AlphaFoldDB" id="K0T1V7"/>
<dbReference type="EMBL" id="AGNL01005563">
    <property type="protein sequence ID" value="EJK72628.1"/>
    <property type="molecule type" value="Genomic_DNA"/>
</dbReference>
<comment type="caution">
    <text evidence="2">The sequence shown here is derived from an EMBL/GenBank/DDBJ whole genome shotgun (WGS) entry which is preliminary data.</text>
</comment>
<proteinExistence type="predicted"/>
<evidence type="ECO:0000256" key="1">
    <source>
        <dbReference type="SAM" id="MobiDB-lite"/>
    </source>
</evidence>
<feature type="region of interest" description="Disordered" evidence="1">
    <location>
        <begin position="159"/>
        <end position="182"/>
    </location>
</feature>
<keyword evidence="3" id="KW-1185">Reference proteome</keyword>
<feature type="region of interest" description="Disordered" evidence="1">
    <location>
        <begin position="115"/>
        <end position="143"/>
    </location>
</feature>
<organism evidence="2 3">
    <name type="scientific">Thalassiosira oceanica</name>
    <name type="common">Marine diatom</name>
    <dbReference type="NCBI Taxonomy" id="159749"/>
    <lineage>
        <taxon>Eukaryota</taxon>
        <taxon>Sar</taxon>
        <taxon>Stramenopiles</taxon>
        <taxon>Ochrophyta</taxon>
        <taxon>Bacillariophyta</taxon>
        <taxon>Coscinodiscophyceae</taxon>
        <taxon>Thalassiosirophycidae</taxon>
        <taxon>Thalassiosirales</taxon>
        <taxon>Thalassiosiraceae</taxon>
        <taxon>Thalassiosira</taxon>
    </lineage>
</organism>
<sequence>PDCRSGPAIESAGDMSWPAAADADGAGGASPPPWPLPREAAAGAARAERARRPYSRGDFPFPPGHDGGECNAVISGRASASNVVSRSNQVCRPFFSVFSLPVSVRPSSCGAYSFPVKGRKGPSTAKPSARGSRKARKESTYRKFDSGLRQKVPFVGKTATRAAADHDSVVRPIDGVSESDEK</sequence>
<name>K0T1V7_THAOC</name>